<sequence>MARNANITLRLFQPSDDIAVGNVLTQAYDTPSEARLAHALRESGDMEVELLAFDGDKTVGYIGFSRHSSPRNWFSLMPLAVLPYRRNIGIGADLIRYGLDYARRAGADAVTVVGDGRYYQRFGFTYRAAQNLTTPYKLDDTLLYPIAPGTAFSQARLVYPDAFAMAD</sequence>
<dbReference type="GO" id="GO:0016747">
    <property type="term" value="F:acyltransferase activity, transferring groups other than amino-acyl groups"/>
    <property type="evidence" value="ECO:0007669"/>
    <property type="project" value="InterPro"/>
</dbReference>
<dbReference type="PROSITE" id="PS51186">
    <property type="entry name" value="GNAT"/>
    <property type="match status" value="1"/>
</dbReference>
<dbReference type="CDD" id="cd04301">
    <property type="entry name" value="NAT_SF"/>
    <property type="match status" value="1"/>
</dbReference>
<dbReference type="InterPro" id="IPR016181">
    <property type="entry name" value="Acyl_CoA_acyltransferase"/>
</dbReference>
<evidence type="ECO:0000313" key="3">
    <source>
        <dbReference type="Proteomes" id="UP000594118"/>
    </source>
</evidence>
<gene>
    <name evidence="2" type="ORF">F3W81_18360</name>
</gene>
<organism evidence="2 3">
    <name type="scientific">Pseudooceanicola spongiae</name>
    <dbReference type="NCBI Taxonomy" id="2613965"/>
    <lineage>
        <taxon>Bacteria</taxon>
        <taxon>Pseudomonadati</taxon>
        <taxon>Pseudomonadota</taxon>
        <taxon>Alphaproteobacteria</taxon>
        <taxon>Rhodobacterales</taxon>
        <taxon>Paracoccaceae</taxon>
        <taxon>Pseudooceanicola</taxon>
    </lineage>
</organism>
<evidence type="ECO:0000313" key="2">
    <source>
        <dbReference type="EMBL" id="QOL82610.1"/>
    </source>
</evidence>
<keyword evidence="3" id="KW-1185">Reference proteome</keyword>
<keyword evidence="2" id="KW-0808">Transferase</keyword>
<dbReference type="Pfam" id="PF00583">
    <property type="entry name" value="Acetyltransf_1"/>
    <property type="match status" value="1"/>
</dbReference>
<name>A0A7L9WU51_9RHOB</name>
<reference evidence="2 3" key="1">
    <citation type="submission" date="2019-10" db="EMBL/GenBank/DDBJ databases">
        <title>Pseudopuniceibacterium sp. HQ09 islated from Antarctica.</title>
        <authorList>
            <person name="Liao L."/>
            <person name="Su S."/>
            <person name="Chen B."/>
            <person name="Yu Y."/>
        </authorList>
    </citation>
    <scope>NUCLEOTIDE SEQUENCE [LARGE SCALE GENOMIC DNA]</scope>
    <source>
        <strain evidence="2 3">HQ09</strain>
    </source>
</reference>
<feature type="domain" description="N-acetyltransferase" evidence="1">
    <location>
        <begin position="7"/>
        <end position="145"/>
    </location>
</feature>
<dbReference type="Proteomes" id="UP000594118">
    <property type="component" value="Chromosome"/>
</dbReference>
<dbReference type="SUPFAM" id="SSF55729">
    <property type="entry name" value="Acyl-CoA N-acyltransferases (Nat)"/>
    <property type="match status" value="1"/>
</dbReference>
<dbReference type="RefSeq" id="WP_193080861.1">
    <property type="nucleotide sequence ID" value="NZ_CP045201.1"/>
</dbReference>
<dbReference type="Gene3D" id="3.40.630.30">
    <property type="match status" value="1"/>
</dbReference>
<protein>
    <submittedName>
        <fullName evidence="2">GNAT family N-acetyltransferase</fullName>
    </submittedName>
</protein>
<dbReference type="KEGG" id="pshq:F3W81_18360"/>
<evidence type="ECO:0000259" key="1">
    <source>
        <dbReference type="PROSITE" id="PS51186"/>
    </source>
</evidence>
<proteinExistence type="predicted"/>
<dbReference type="EMBL" id="CP045201">
    <property type="protein sequence ID" value="QOL82610.1"/>
    <property type="molecule type" value="Genomic_DNA"/>
</dbReference>
<dbReference type="AlphaFoldDB" id="A0A7L9WU51"/>
<dbReference type="InterPro" id="IPR000182">
    <property type="entry name" value="GNAT_dom"/>
</dbReference>
<accession>A0A7L9WU51</accession>